<protein>
    <submittedName>
        <fullName evidence="1">Uncharacterized protein</fullName>
    </submittedName>
</protein>
<dbReference type="EMBL" id="CM044701">
    <property type="protein sequence ID" value="KAI5682782.1"/>
    <property type="molecule type" value="Genomic_DNA"/>
</dbReference>
<name>A0ACC0CD58_CATRO</name>
<proteinExistence type="predicted"/>
<reference evidence="2" key="1">
    <citation type="journal article" date="2023" name="Nat. Plants">
        <title>Single-cell RNA sequencing provides a high-resolution roadmap for understanding the multicellular compartmentation of specialized metabolism.</title>
        <authorList>
            <person name="Sun S."/>
            <person name="Shen X."/>
            <person name="Li Y."/>
            <person name="Li Y."/>
            <person name="Wang S."/>
            <person name="Li R."/>
            <person name="Zhang H."/>
            <person name="Shen G."/>
            <person name="Guo B."/>
            <person name="Wei J."/>
            <person name="Xu J."/>
            <person name="St-Pierre B."/>
            <person name="Chen S."/>
            <person name="Sun C."/>
        </authorList>
    </citation>
    <scope>NUCLEOTIDE SEQUENCE [LARGE SCALE GENOMIC DNA]</scope>
</reference>
<evidence type="ECO:0000313" key="1">
    <source>
        <dbReference type="EMBL" id="KAI5682782.1"/>
    </source>
</evidence>
<accession>A0ACC0CD58</accession>
<gene>
    <name evidence="1" type="ORF">M9H77_04010</name>
</gene>
<keyword evidence="2" id="KW-1185">Reference proteome</keyword>
<sequence length="173" mass="20142">MNGDNKLETTNYIIKYKKEGCVVKNLDLLKRYFKRNKYNGTSYKKPKNCTSKYYKTCEEVLGDEEFEPIEDSEFSGSESSYELDSKELSGNLVYQKLIVTIRPNYVVSLVGKNLDRCLNLYYQLQRITMPRGSKAFSITTKIIYAYCTSHHKEIIKVGQNINIELNDEYSYIA</sequence>
<dbReference type="Proteomes" id="UP001060085">
    <property type="component" value="Linkage Group LG01"/>
</dbReference>
<comment type="caution">
    <text evidence="1">The sequence shown here is derived from an EMBL/GenBank/DDBJ whole genome shotgun (WGS) entry which is preliminary data.</text>
</comment>
<evidence type="ECO:0000313" key="2">
    <source>
        <dbReference type="Proteomes" id="UP001060085"/>
    </source>
</evidence>
<organism evidence="1 2">
    <name type="scientific">Catharanthus roseus</name>
    <name type="common">Madagascar periwinkle</name>
    <name type="synonym">Vinca rosea</name>
    <dbReference type="NCBI Taxonomy" id="4058"/>
    <lineage>
        <taxon>Eukaryota</taxon>
        <taxon>Viridiplantae</taxon>
        <taxon>Streptophyta</taxon>
        <taxon>Embryophyta</taxon>
        <taxon>Tracheophyta</taxon>
        <taxon>Spermatophyta</taxon>
        <taxon>Magnoliopsida</taxon>
        <taxon>eudicotyledons</taxon>
        <taxon>Gunneridae</taxon>
        <taxon>Pentapetalae</taxon>
        <taxon>asterids</taxon>
        <taxon>lamiids</taxon>
        <taxon>Gentianales</taxon>
        <taxon>Apocynaceae</taxon>
        <taxon>Rauvolfioideae</taxon>
        <taxon>Vinceae</taxon>
        <taxon>Catharanthinae</taxon>
        <taxon>Catharanthus</taxon>
    </lineage>
</organism>